<keyword evidence="3 6" id="KW-0812">Transmembrane</keyword>
<dbReference type="InterPro" id="IPR050638">
    <property type="entry name" value="AA-Vitamin_Transporters"/>
</dbReference>
<protein>
    <submittedName>
        <fullName evidence="8">Putative inner membrane transporter yiJE</fullName>
    </submittedName>
</protein>
<comment type="subcellular location">
    <subcellularLocation>
        <location evidence="1">Membrane</location>
        <topology evidence="1">Multi-pass membrane protein</topology>
    </subcellularLocation>
</comment>
<dbReference type="Proteomes" id="UP000187735">
    <property type="component" value="Chromosome"/>
</dbReference>
<evidence type="ECO:0000256" key="1">
    <source>
        <dbReference type="ARBA" id="ARBA00004141"/>
    </source>
</evidence>
<comment type="similarity">
    <text evidence="2">Belongs to the EamA transporter family.</text>
</comment>
<feature type="transmembrane region" description="Helical" evidence="6">
    <location>
        <begin position="116"/>
        <end position="136"/>
    </location>
</feature>
<dbReference type="InterPro" id="IPR000620">
    <property type="entry name" value="EamA_dom"/>
</dbReference>
<dbReference type="InterPro" id="IPR037185">
    <property type="entry name" value="EmrE-like"/>
</dbReference>
<proteinExistence type="inferred from homology"/>
<feature type="transmembrane region" description="Helical" evidence="6">
    <location>
        <begin position="204"/>
        <end position="224"/>
    </location>
</feature>
<keyword evidence="5 6" id="KW-0472">Membrane</keyword>
<feature type="transmembrane region" description="Helical" evidence="6">
    <location>
        <begin position="290"/>
        <end position="308"/>
    </location>
</feature>
<dbReference type="OrthoDB" id="268600at2"/>
<dbReference type="Pfam" id="PF00892">
    <property type="entry name" value="EamA"/>
    <property type="match status" value="2"/>
</dbReference>
<name>A0A1P8WM71_9PLAN</name>
<sequence length="318" mass="34107">MNTSTTTASISTSAPRNEGASLWPDASLLGVAFIWGINIPIMKIGLDQMTNVYVFNAIRLIISSLVLAALAMRERRRGIRPNVTLPRRKIIIYAIIVSGTYQLLFLLGIARTTSGNTALIIATVPMWTALLARVFLNERLVRLAWCGLIIALAGTVIVALQKGDVSAGTEHLYGNIFILGAALAWSTGTVYSRPMLTQISPMQLSASAAVMALPLHVVFAYGGYTDAVPALQSVNLWLILIYSGVLSTGLALPMWNFGVRHAGAAHASIIQNLIPLIAIVAAWFSRDEAITTPQLFGGALILSGLIIMRLGRTKAASR</sequence>
<dbReference type="PANTHER" id="PTHR32322">
    <property type="entry name" value="INNER MEMBRANE TRANSPORTER"/>
    <property type="match status" value="1"/>
</dbReference>
<dbReference type="STRING" id="1891926.Fuma_04804"/>
<evidence type="ECO:0000256" key="5">
    <source>
        <dbReference type="ARBA" id="ARBA00023136"/>
    </source>
</evidence>
<dbReference type="EMBL" id="CP017641">
    <property type="protein sequence ID" value="APZ95149.1"/>
    <property type="molecule type" value="Genomic_DNA"/>
</dbReference>
<organism evidence="8 9">
    <name type="scientific">Fuerstiella marisgermanici</name>
    <dbReference type="NCBI Taxonomy" id="1891926"/>
    <lineage>
        <taxon>Bacteria</taxon>
        <taxon>Pseudomonadati</taxon>
        <taxon>Planctomycetota</taxon>
        <taxon>Planctomycetia</taxon>
        <taxon>Planctomycetales</taxon>
        <taxon>Planctomycetaceae</taxon>
        <taxon>Fuerstiella</taxon>
    </lineage>
</organism>
<feature type="transmembrane region" description="Helical" evidence="6">
    <location>
        <begin position="264"/>
        <end position="284"/>
    </location>
</feature>
<evidence type="ECO:0000256" key="6">
    <source>
        <dbReference type="SAM" id="Phobius"/>
    </source>
</evidence>
<feature type="transmembrane region" description="Helical" evidence="6">
    <location>
        <begin position="26"/>
        <end position="46"/>
    </location>
</feature>
<keyword evidence="4 6" id="KW-1133">Transmembrane helix</keyword>
<accession>A0A1P8WM71</accession>
<feature type="transmembrane region" description="Helical" evidence="6">
    <location>
        <begin position="52"/>
        <end position="70"/>
    </location>
</feature>
<evidence type="ECO:0000256" key="3">
    <source>
        <dbReference type="ARBA" id="ARBA00022692"/>
    </source>
</evidence>
<feature type="transmembrane region" description="Helical" evidence="6">
    <location>
        <begin position="143"/>
        <end position="160"/>
    </location>
</feature>
<evidence type="ECO:0000256" key="2">
    <source>
        <dbReference type="ARBA" id="ARBA00007362"/>
    </source>
</evidence>
<evidence type="ECO:0000256" key="4">
    <source>
        <dbReference type="ARBA" id="ARBA00022989"/>
    </source>
</evidence>
<evidence type="ECO:0000259" key="7">
    <source>
        <dbReference type="Pfam" id="PF00892"/>
    </source>
</evidence>
<evidence type="ECO:0000313" key="8">
    <source>
        <dbReference type="EMBL" id="APZ95149.1"/>
    </source>
</evidence>
<dbReference type="GO" id="GO:0016020">
    <property type="term" value="C:membrane"/>
    <property type="evidence" value="ECO:0007669"/>
    <property type="project" value="UniProtKB-SubCell"/>
</dbReference>
<feature type="domain" description="EamA" evidence="7">
    <location>
        <begin position="26"/>
        <end position="159"/>
    </location>
</feature>
<dbReference type="SUPFAM" id="SSF103481">
    <property type="entry name" value="Multidrug resistance efflux transporter EmrE"/>
    <property type="match status" value="2"/>
</dbReference>
<gene>
    <name evidence="8" type="primary">yijE</name>
    <name evidence="8" type="ORF">Fuma_04804</name>
</gene>
<feature type="transmembrane region" description="Helical" evidence="6">
    <location>
        <begin position="236"/>
        <end position="257"/>
    </location>
</feature>
<evidence type="ECO:0000313" key="9">
    <source>
        <dbReference type="Proteomes" id="UP000187735"/>
    </source>
</evidence>
<feature type="transmembrane region" description="Helical" evidence="6">
    <location>
        <begin position="90"/>
        <end position="110"/>
    </location>
</feature>
<dbReference type="RefSeq" id="WP_077026355.1">
    <property type="nucleotide sequence ID" value="NZ_CP017641.1"/>
</dbReference>
<feature type="transmembrane region" description="Helical" evidence="6">
    <location>
        <begin position="172"/>
        <end position="192"/>
    </location>
</feature>
<reference evidence="8 9" key="1">
    <citation type="journal article" date="2016" name="Front. Microbiol.">
        <title>Fuerstia marisgermanicae gen. nov., sp. nov., an Unusual Member of the Phylum Planctomycetes from the German Wadden Sea.</title>
        <authorList>
            <person name="Kohn T."/>
            <person name="Heuer A."/>
            <person name="Jogler M."/>
            <person name="Vollmers J."/>
            <person name="Boedeker C."/>
            <person name="Bunk B."/>
            <person name="Rast P."/>
            <person name="Borchert D."/>
            <person name="Glockner I."/>
            <person name="Freese H.M."/>
            <person name="Klenk H.P."/>
            <person name="Overmann J."/>
            <person name="Kaster A.K."/>
            <person name="Rohde M."/>
            <person name="Wiegand S."/>
            <person name="Jogler C."/>
        </authorList>
    </citation>
    <scope>NUCLEOTIDE SEQUENCE [LARGE SCALE GENOMIC DNA]</scope>
    <source>
        <strain evidence="8 9">NH11</strain>
    </source>
</reference>
<dbReference type="PANTHER" id="PTHR32322:SF2">
    <property type="entry name" value="EAMA DOMAIN-CONTAINING PROTEIN"/>
    <property type="match status" value="1"/>
</dbReference>
<feature type="domain" description="EamA" evidence="7">
    <location>
        <begin position="173"/>
        <end position="308"/>
    </location>
</feature>
<dbReference type="KEGG" id="fmr:Fuma_04804"/>
<dbReference type="AlphaFoldDB" id="A0A1P8WM71"/>
<keyword evidence="9" id="KW-1185">Reference proteome</keyword>